<feature type="domain" description="Globin" evidence="8">
    <location>
        <begin position="55"/>
        <end position="203"/>
    </location>
</feature>
<dbReference type="EMBL" id="KB096325">
    <property type="protein sequence ID" value="ESO05737.1"/>
    <property type="molecule type" value="Genomic_DNA"/>
</dbReference>
<dbReference type="AlphaFoldDB" id="T1F484"/>
<reference evidence="10" key="3">
    <citation type="submission" date="2015-06" db="UniProtKB">
        <authorList>
            <consortium name="EnsemblMetazoa"/>
        </authorList>
    </citation>
    <scope>IDENTIFICATION</scope>
</reference>
<reference evidence="11" key="1">
    <citation type="submission" date="2012-12" db="EMBL/GenBank/DDBJ databases">
        <authorList>
            <person name="Hellsten U."/>
            <person name="Grimwood J."/>
            <person name="Chapman J.A."/>
            <person name="Shapiro H."/>
            <person name="Aerts A."/>
            <person name="Otillar R.P."/>
            <person name="Terry A.Y."/>
            <person name="Boore J.L."/>
            <person name="Simakov O."/>
            <person name="Marletaz F."/>
            <person name="Cho S.-J."/>
            <person name="Edsinger-Gonzales E."/>
            <person name="Havlak P."/>
            <person name="Kuo D.-H."/>
            <person name="Larsson T."/>
            <person name="Lv J."/>
            <person name="Arendt D."/>
            <person name="Savage R."/>
            <person name="Osoegawa K."/>
            <person name="de Jong P."/>
            <person name="Lindberg D.R."/>
            <person name="Seaver E.C."/>
            <person name="Weisblat D.A."/>
            <person name="Putnam N.H."/>
            <person name="Grigoriev I.V."/>
            <person name="Rokhsar D.S."/>
        </authorList>
    </citation>
    <scope>NUCLEOTIDE SEQUENCE</scope>
</reference>
<dbReference type="GO" id="GO:0001666">
    <property type="term" value="P:response to hypoxia"/>
    <property type="evidence" value="ECO:0000318"/>
    <property type="project" value="GO_Central"/>
</dbReference>
<keyword evidence="6" id="KW-1015">Disulfide bond</keyword>
<organism evidence="10 11">
    <name type="scientific">Helobdella robusta</name>
    <name type="common">Californian leech</name>
    <dbReference type="NCBI Taxonomy" id="6412"/>
    <lineage>
        <taxon>Eukaryota</taxon>
        <taxon>Metazoa</taxon>
        <taxon>Spiralia</taxon>
        <taxon>Lophotrochozoa</taxon>
        <taxon>Annelida</taxon>
        <taxon>Clitellata</taxon>
        <taxon>Hirudinea</taxon>
        <taxon>Rhynchobdellida</taxon>
        <taxon>Glossiphoniidae</taxon>
        <taxon>Helobdella</taxon>
    </lineage>
</organism>
<reference evidence="9 11" key="2">
    <citation type="journal article" date="2013" name="Nature">
        <title>Insights into bilaterian evolution from three spiralian genomes.</title>
        <authorList>
            <person name="Simakov O."/>
            <person name="Marletaz F."/>
            <person name="Cho S.J."/>
            <person name="Edsinger-Gonzales E."/>
            <person name="Havlak P."/>
            <person name="Hellsten U."/>
            <person name="Kuo D.H."/>
            <person name="Larsson T."/>
            <person name="Lv J."/>
            <person name="Arendt D."/>
            <person name="Savage R."/>
            <person name="Osoegawa K."/>
            <person name="de Jong P."/>
            <person name="Grimwood J."/>
            <person name="Chapman J.A."/>
            <person name="Shapiro H."/>
            <person name="Aerts A."/>
            <person name="Otillar R.P."/>
            <person name="Terry A.Y."/>
            <person name="Boore J.L."/>
            <person name="Grigoriev I.V."/>
            <person name="Lindberg D.R."/>
            <person name="Seaver E.C."/>
            <person name="Weisblat D.A."/>
            <person name="Putnam N.H."/>
            <person name="Rokhsar D.S."/>
        </authorList>
    </citation>
    <scope>NUCLEOTIDE SEQUENCE</scope>
</reference>
<dbReference type="eggNOG" id="KOG3378">
    <property type="taxonomic scope" value="Eukaryota"/>
</dbReference>
<comment type="similarity">
    <text evidence="7">Belongs to the globin family.</text>
</comment>
<dbReference type="Pfam" id="PF00042">
    <property type="entry name" value="Globin"/>
    <property type="match status" value="1"/>
</dbReference>
<keyword evidence="3 7" id="KW-0561">Oxygen transport</keyword>
<accession>T1F484</accession>
<dbReference type="GO" id="GO:0019825">
    <property type="term" value="F:oxygen binding"/>
    <property type="evidence" value="ECO:0000318"/>
    <property type="project" value="GO_Central"/>
</dbReference>
<dbReference type="InterPro" id="IPR000971">
    <property type="entry name" value="Globin"/>
</dbReference>
<gene>
    <name evidence="10" type="primary">20203633</name>
    <name evidence="9" type="ORF">HELRODRAFT_171404</name>
</gene>
<dbReference type="Proteomes" id="UP000015101">
    <property type="component" value="Unassembled WGS sequence"/>
</dbReference>
<keyword evidence="5" id="KW-0408">Iron</keyword>
<dbReference type="EMBL" id="AMQM01003869">
    <property type="status" value="NOT_ANNOTATED_CDS"/>
    <property type="molecule type" value="Genomic_DNA"/>
</dbReference>
<dbReference type="InterPro" id="IPR012292">
    <property type="entry name" value="Globin/Proto"/>
</dbReference>
<sequence>MGCQQSTSKSLEVDYSKEDWFAFLVRTQNMGANGFKKVKSEPLLNNLNYLNNDDVLTIREKQLVRESWTLLSIKLKSLGKQVFLRIFELRPSTKNLFPFKTVWGDKLIKHPLFLTHSKRFVKVIGCVVDRLDYLQEECAQPLIELGKKHVSIEGFLPDYYDVYIRAIISIWKQELKDVYTNELSEAWHKVLVYIVSKLKEGYETEWKVATYFNPQ</sequence>
<evidence type="ECO:0000256" key="7">
    <source>
        <dbReference type="RuleBase" id="RU000356"/>
    </source>
</evidence>
<evidence type="ECO:0000256" key="6">
    <source>
        <dbReference type="ARBA" id="ARBA00023157"/>
    </source>
</evidence>
<evidence type="ECO:0000259" key="8">
    <source>
        <dbReference type="PROSITE" id="PS01033"/>
    </source>
</evidence>
<evidence type="ECO:0000313" key="10">
    <source>
        <dbReference type="EnsemblMetazoa" id="HelroP171404"/>
    </source>
</evidence>
<evidence type="ECO:0000256" key="5">
    <source>
        <dbReference type="ARBA" id="ARBA00023004"/>
    </source>
</evidence>
<dbReference type="EnsemblMetazoa" id="HelroT171404">
    <property type="protein sequence ID" value="HelroP171404"/>
    <property type="gene ID" value="HelroG171404"/>
</dbReference>
<dbReference type="PROSITE" id="PS01033">
    <property type="entry name" value="GLOBIN"/>
    <property type="match status" value="1"/>
</dbReference>
<dbReference type="InterPro" id="IPR044399">
    <property type="entry name" value="Mb-like_M"/>
</dbReference>
<evidence type="ECO:0000256" key="1">
    <source>
        <dbReference type="ARBA" id="ARBA00022448"/>
    </source>
</evidence>
<dbReference type="GO" id="GO:0046872">
    <property type="term" value="F:metal ion binding"/>
    <property type="evidence" value="ECO:0007669"/>
    <property type="project" value="UniProtKB-KW"/>
</dbReference>
<dbReference type="InterPro" id="IPR050532">
    <property type="entry name" value="Globin-like_OT"/>
</dbReference>
<dbReference type="GO" id="GO:0015671">
    <property type="term" value="P:oxygen transport"/>
    <property type="evidence" value="ECO:0000318"/>
    <property type="project" value="GO_Central"/>
</dbReference>
<dbReference type="CDD" id="cd01040">
    <property type="entry name" value="Mb-like"/>
    <property type="match status" value="1"/>
</dbReference>
<dbReference type="OMA" id="EMSIAHY"/>
<dbReference type="OrthoDB" id="436496at2759"/>
<dbReference type="PANTHER" id="PTHR46458">
    <property type="entry name" value="BLR2807 PROTEIN"/>
    <property type="match status" value="1"/>
</dbReference>
<evidence type="ECO:0000313" key="11">
    <source>
        <dbReference type="Proteomes" id="UP000015101"/>
    </source>
</evidence>
<evidence type="ECO:0000256" key="3">
    <source>
        <dbReference type="ARBA" id="ARBA00022621"/>
    </source>
</evidence>
<dbReference type="KEGG" id="hro:HELRODRAFT_171404"/>
<keyword evidence="4" id="KW-0479">Metal-binding</keyword>
<dbReference type="GeneID" id="20203633"/>
<dbReference type="STRING" id="6412.T1F484"/>
<dbReference type="GO" id="GO:0020037">
    <property type="term" value="F:heme binding"/>
    <property type="evidence" value="ECO:0007669"/>
    <property type="project" value="InterPro"/>
</dbReference>
<dbReference type="PANTHER" id="PTHR46458:SF1">
    <property type="entry name" value="GEO09476P1"/>
    <property type="match status" value="1"/>
</dbReference>
<dbReference type="HOGENOM" id="CLU_003827_13_0_1"/>
<name>T1F484_HELRO</name>
<keyword evidence="2 7" id="KW-0349">Heme</keyword>
<evidence type="ECO:0000256" key="4">
    <source>
        <dbReference type="ARBA" id="ARBA00022723"/>
    </source>
</evidence>
<dbReference type="Gene3D" id="1.10.490.10">
    <property type="entry name" value="Globins"/>
    <property type="match status" value="1"/>
</dbReference>
<dbReference type="CTD" id="20203633"/>
<dbReference type="GO" id="GO:0005344">
    <property type="term" value="F:oxygen carrier activity"/>
    <property type="evidence" value="ECO:0000318"/>
    <property type="project" value="GO_Central"/>
</dbReference>
<dbReference type="RefSeq" id="XP_009016370.1">
    <property type="nucleotide sequence ID" value="XM_009018122.1"/>
</dbReference>
<evidence type="ECO:0000313" key="9">
    <source>
        <dbReference type="EMBL" id="ESO05737.1"/>
    </source>
</evidence>
<protein>
    <recommendedName>
        <fullName evidence="8">Globin domain-containing protein</fullName>
    </recommendedName>
</protein>
<keyword evidence="1 7" id="KW-0813">Transport</keyword>
<dbReference type="InterPro" id="IPR009050">
    <property type="entry name" value="Globin-like_sf"/>
</dbReference>
<evidence type="ECO:0000256" key="2">
    <source>
        <dbReference type="ARBA" id="ARBA00022617"/>
    </source>
</evidence>
<dbReference type="InParanoid" id="T1F484"/>
<keyword evidence="11" id="KW-1185">Reference proteome</keyword>
<dbReference type="PRINTS" id="PR00188">
    <property type="entry name" value="PLANTGLOBIN"/>
</dbReference>
<proteinExistence type="inferred from homology"/>
<dbReference type="SUPFAM" id="SSF46458">
    <property type="entry name" value="Globin-like"/>
    <property type="match status" value="1"/>
</dbReference>